<evidence type="ECO:0000313" key="4">
    <source>
        <dbReference type="Proteomes" id="UP000516072"/>
    </source>
</evidence>
<dbReference type="InterPro" id="IPR001296">
    <property type="entry name" value="Glyco_trans_1"/>
</dbReference>
<dbReference type="Proteomes" id="UP000516072">
    <property type="component" value="Chromosome"/>
</dbReference>
<dbReference type="AlphaFoldDB" id="A0A7G1QAM3"/>
<dbReference type="KEGG" id="ntg:NSCAC_1336"/>
<evidence type="ECO:0000259" key="1">
    <source>
        <dbReference type="Pfam" id="PF00534"/>
    </source>
</evidence>
<dbReference type="GO" id="GO:0016757">
    <property type="term" value="F:glycosyltransferase activity"/>
    <property type="evidence" value="ECO:0007669"/>
    <property type="project" value="InterPro"/>
</dbReference>
<proteinExistence type="predicted"/>
<keyword evidence="4" id="KW-1185">Reference proteome</keyword>
<dbReference type="RefSeq" id="WP_197744026.1">
    <property type="nucleotide sequence ID" value="NZ_LR778175.1"/>
</dbReference>
<dbReference type="InterPro" id="IPR028098">
    <property type="entry name" value="Glyco_trans_4-like_N"/>
</dbReference>
<dbReference type="SUPFAM" id="SSF53756">
    <property type="entry name" value="UDP-Glycosyltransferase/glycogen phosphorylase"/>
    <property type="match status" value="1"/>
</dbReference>
<protein>
    <submittedName>
        <fullName evidence="3">Glycosyl transferase group 1</fullName>
    </submittedName>
</protein>
<dbReference type="Pfam" id="PF00534">
    <property type="entry name" value="Glycos_transf_1"/>
    <property type="match status" value="1"/>
</dbReference>
<accession>A0A7G1QAM3</accession>
<dbReference type="EMBL" id="LR778175">
    <property type="protein sequence ID" value="CAB1276767.1"/>
    <property type="molecule type" value="Genomic_DNA"/>
</dbReference>
<dbReference type="InterPro" id="IPR024004">
    <property type="entry name" value="PEP-CTERM/XrtA_GlycosylTrfase"/>
</dbReference>
<gene>
    <name evidence="3" type="ORF">NSCAC_1336</name>
</gene>
<dbReference type="PANTHER" id="PTHR45947">
    <property type="entry name" value="SULFOQUINOVOSYL TRANSFERASE SQD2"/>
    <property type="match status" value="1"/>
</dbReference>
<keyword evidence="3" id="KW-0808">Transferase</keyword>
<sequence>MKILHILDHSIPLHSGYTFRTLAILKQQRILGWEPIQVTSTKQGKCSADMEEIEGFRFYRTLPKDSFLESVPILRQLSVIQNLKNRIVDVIRQEKPDILHVHSPSLNGIAALDAGRKRGLPVVYECRAFWEDAAVDHGTHREGGLRYKLSRNLETYVFKNANAVTTICNGLKEDIIARGISADKITVIPNGVDTNRFLVEKSQSTISEITRESLNLGNGPIFGFIGSFYAYEGLSLLIQSMPKLLATEPNARLILVGGGPEEERLKILAKELYLNQEILFTGRVSHTEVEYYYNVIDVLVYPRLSMRLTELVTPLKPLEAMAKGRLVAASNIGGHRELIKDKETGFLFLPDNSKALVESLIYIIRNRDDWPKINKTAREFVEKERTWAKSVSGYQNIYNSLI</sequence>
<reference evidence="3 4" key="1">
    <citation type="submission" date="2020-03" db="EMBL/GenBank/DDBJ databases">
        <authorList>
            <person name="Picone N."/>
        </authorList>
    </citation>
    <scope>NUCLEOTIDE SEQUENCE [LARGE SCALE GENOMIC DNA]</scope>
    <source>
        <strain evidence="3">NSCAC1</strain>
    </source>
</reference>
<feature type="domain" description="Glycosyltransferase subfamily 4-like N-terminal" evidence="2">
    <location>
        <begin position="81"/>
        <end position="196"/>
    </location>
</feature>
<dbReference type="PANTHER" id="PTHR45947:SF3">
    <property type="entry name" value="SULFOQUINOVOSYL TRANSFERASE SQD2"/>
    <property type="match status" value="1"/>
</dbReference>
<dbReference type="InterPro" id="IPR050194">
    <property type="entry name" value="Glycosyltransferase_grp1"/>
</dbReference>
<dbReference type="Gene3D" id="3.40.50.2000">
    <property type="entry name" value="Glycogen Phosphorylase B"/>
    <property type="match status" value="2"/>
</dbReference>
<dbReference type="NCBIfam" id="TIGR04063">
    <property type="entry name" value="stp3"/>
    <property type="match status" value="1"/>
</dbReference>
<organism evidence="3 4">
    <name type="scientific">Candidatus Nitrosacidococcus tergens</name>
    <dbReference type="NCBI Taxonomy" id="553981"/>
    <lineage>
        <taxon>Bacteria</taxon>
        <taxon>Pseudomonadati</taxon>
        <taxon>Pseudomonadota</taxon>
        <taxon>Gammaproteobacteria</taxon>
        <taxon>Chromatiales</taxon>
        <taxon>Chromatiaceae</taxon>
        <taxon>Candidatus Nitrosacidococcus</taxon>
    </lineage>
</organism>
<dbReference type="Pfam" id="PF13439">
    <property type="entry name" value="Glyco_transf_4"/>
    <property type="match status" value="1"/>
</dbReference>
<dbReference type="CDD" id="cd03794">
    <property type="entry name" value="GT4_WbuB-like"/>
    <property type="match status" value="1"/>
</dbReference>
<evidence type="ECO:0000259" key="2">
    <source>
        <dbReference type="Pfam" id="PF13439"/>
    </source>
</evidence>
<evidence type="ECO:0000313" key="3">
    <source>
        <dbReference type="EMBL" id="CAB1276767.1"/>
    </source>
</evidence>
<feature type="domain" description="Glycosyl transferase family 1" evidence="1">
    <location>
        <begin position="210"/>
        <end position="379"/>
    </location>
</feature>
<name>A0A7G1QAM3_9GAMM</name>